<evidence type="ECO:0000256" key="1">
    <source>
        <dbReference type="ARBA" id="ARBA00001974"/>
    </source>
</evidence>
<dbReference type="SUPFAM" id="SSF55424">
    <property type="entry name" value="FAD/NAD-linked reductases, dimerisation (C-terminal) domain"/>
    <property type="match status" value="1"/>
</dbReference>
<dbReference type="Gene3D" id="3.30.390.30">
    <property type="match status" value="1"/>
</dbReference>
<dbReference type="InterPro" id="IPR036188">
    <property type="entry name" value="FAD/NAD-bd_sf"/>
</dbReference>
<keyword evidence="9" id="KW-0411">Iron-sulfur</keyword>
<dbReference type="GO" id="GO:0005737">
    <property type="term" value="C:cytoplasm"/>
    <property type="evidence" value="ECO:0007669"/>
    <property type="project" value="TreeGrafter"/>
</dbReference>
<dbReference type="SUPFAM" id="SSF51905">
    <property type="entry name" value="FAD/NAD(P)-binding domain"/>
    <property type="match status" value="2"/>
</dbReference>
<keyword evidence="8" id="KW-0408">Iron</keyword>
<evidence type="ECO:0000313" key="12">
    <source>
        <dbReference type="Proteomes" id="UP001280581"/>
    </source>
</evidence>
<protein>
    <recommendedName>
        <fullName evidence="10">Rieske domain-containing protein</fullName>
    </recommendedName>
</protein>
<organism evidence="11 12">
    <name type="scientific">Pseudopithomyces chartarum</name>
    <dbReference type="NCBI Taxonomy" id="1892770"/>
    <lineage>
        <taxon>Eukaryota</taxon>
        <taxon>Fungi</taxon>
        <taxon>Dikarya</taxon>
        <taxon>Ascomycota</taxon>
        <taxon>Pezizomycotina</taxon>
        <taxon>Dothideomycetes</taxon>
        <taxon>Pleosporomycetidae</taxon>
        <taxon>Pleosporales</taxon>
        <taxon>Massarineae</taxon>
        <taxon>Didymosphaeriaceae</taxon>
        <taxon>Pseudopithomyces</taxon>
    </lineage>
</organism>
<dbReference type="AlphaFoldDB" id="A0AAN6LP23"/>
<dbReference type="PANTHER" id="PTHR43557:SF2">
    <property type="entry name" value="RIESKE DOMAIN-CONTAINING PROTEIN-RELATED"/>
    <property type="match status" value="1"/>
</dbReference>
<keyword evidence="12" id="KW-1185">Reference proteome</keyword>
<dbReference type="Pfam" id="PF00355">
    <property type="entry name" value="Rieske"/>
    <property type="match status" value="1"/>
</dbReference>
<dbReference type="InterPro" id="IPR028202">
    <property type="entry name" value="Reductase_C"/>
</dbReference>
<dbReference type="InterPro" id="IPR016156">
    <property type="entry name" value="FAD/NAD-linked_Rdtase_dimer_sf"/>
</dbReference>
<dbReference type="Pfam" id="PF07992">
    <property type="entry name" value="Pyr_redox_2"/>
    <property type="match status" value="1"/>
</dbReference>
<evidence type="ECO:0000256" key="5">
    <source>
        <dbReference type="ARBA" id="ARBA00022723"/>
    </source>
</evidence>
<evidence type="ECO:0000256" key="9">
    <source>
        <dbReference type="ARBA" id="ARBA00023014"/>
    </source>
</evidence>
<dbReference type="PANTHER" id="PTHR43557">
    <property type="entry name" value="APOPTOSIS-INDUCING FACTOR 1"/>
    <property type="match status" value="1"/>
</dbReference>
<dbReference type="Proteomes" id="UP001280581">
    <property type="component" value="Unassembled WGS sequence"/>
</dbReference>
<feature type="domain" description="Rieske" evidence="10">
    <location>
        <begin position="7"/>
        <end position="106"/>
    </location>
</feature>
<dbReference type="SUPFAM" id="SSF50022">
    <property type="entry name" value="ISP domain"/>
    <property type="match status" value="1"/>
</dbReference>
<comment type="cofactor">
    <cofactor evidence="1">
        <name>FAD</name>
        <dbReference type="ChEBI" id="CHEBI:57692"/>
    </cofactor>
</comment>
<evidence type="ECO:0000256" key="8">
    <source>
        <dbReference type="ARBA" id="ARBA00023004"/>
    </source>
</evidence>
<evidence type="ECO:0000256" key="7">
    <source>
        <dbReference type="ARBA" id="ARBA00023002"/>
    </source>
</evidence>
<comment type="similarity">
    <text evidence="2">Belongs to the FAD-dependent oxidoreductase family.</text>
</comment>
<evidence type="ECO:0000256" key="4">
    <source>
        <dbReference type="ARBA" id="ARBA00022714"/>
    </source>
</evidence>
<keyword evidence="6" id="KW-0274">FAD</keyword>
<dbReference type="InterPro" id="IPR023753">
    <property type="entry name" value="FAD/NAD-binding_dom"/>
</dbReference>
<dbReference type="PROSITE" id="PS51296">
    <property type="entry name" value="RIESKE"/>
    <property type="match status" value="1"/>
</dbReference>
<dbReference type="InterPro" id="IPR050446">
    <property type="entry name" value="FAD-oxidoreductase/Apoptosis"/>
</dbReference>
<name>A0AAN6LP23_9PLEO</name>
<keyword evidence="7" id="KW-0560">Oxidoreductase</keyword>
<comment type="caution">
    <text evidence="11">The sequence shown here is derived from an EMBL/GenBank/DDBJ whole genome shotgun (WGS) entry which is preliminary data.</text>
</comment>
<dbReference type="Gene3D" id="2.102.10.10">
    <property type="entry name" value="Rieske [2Fe-2S] iron-sulphur domain"/>
    <property type="match status" value="1"/>
</dbReference>
<evidence type="ECO:0000259" key="10">
    <source>
        <dbReference type="PROSITE" id="PS51296"/>
    </source>
</evidence>
<evidence type="ECO:0000256" key="2">
    <source>
        <dbReference type="ARBA" id="ARBA00006442"/>
    </source>
</evidence>
<dbReference type="PRINTS" id="PR00368">
    <property type="entry name" value="FADPNR"/>
</dbReference>
<dbReference type="InterPro" id="IPR036922">
    <property type="entry name" value="Rieske_2Fe-2S_sf"/>
</dbReference>
<dbReference type="GO" id="GO:0051537">
    <property type="term" value="F:2 iron, 2 sulfur cluster binding"/>
    <property type="evidence" value="ECO:0007669"/>
    <property type="project" value="UniProtKB-KW"/>
</dbReference>
<reference evidence="11 12" key="1">
    <citation type="submission" date="2021-02" db="EMBL/GenBank/DDBJ databases">
        <title>Genome assembly of Pseudopithomyces chartarum.</title>
        <authorList>
            <person name="Jauregui R."/>
            <person name="Singh J."/>
            <person name="Voisey C."/>
        </authorList>
    </citation>
    <scope>NUCLEOTIDE SEQUENCE [LARGE SCALE GENOMIC DNA]</scope>
    <source>
        <strain evidence="11 12">AGR01</strain>
    </source>
</reference>
<dbReference type="Pfam" id="PF14759">
    <property type="entry name" value="Reductase_C"/>
    <property type="match status" value="1"/>
</dbReference>
<keyword evidence="4" id="KW-0001">2Fe-2S</keyword>
<dbReference type="GO" id="GO:0046872">
    <property type="term" value="F:metal ion binding"/>
    <property type="evidence" value="ECO:0007669"/>
    <property type="project" value="UniProtKB-KW"/>
</dbReference>
<accession>A0AAN6LP23</accession>
<evidence type="ECO:0000256" key="3">
    <source>
        <dbReference type="ARBA" id="ARBA00022630"/>
    </source>
</evidence>
<sequence length="548" mass="58447">MTQEYKVKGLSSLNLRNGDKQEVELEGIEGGKALILKIKDQIHATSANCTHYGAPLAKGVLTPEGRLTCPWHGACFNVSTGDVEDAPALDQLAKYEVFEKDGAVYIKADEEIIKANRRPLNIKCSVSSDEKVLVIGGGSGTLGAVEGLRGGGYKGAITVLSKEGYRPIDRTKLSKALLADLSKAAWRQPDFYKDASIDIVEAEVSGVDFSSKTVSTKSGKTYDYTKLVLATGGTPRWLPLEGLKGDLGNVFILRALPDAQNIVKAVGENGKKIVVVGSSFIGMEVGNCLASMKNDVTIVGMEEAPMERVMGKKVGEIFRGLLEKNGVKFKMGASVEKATPSKSDSSSVGAVVLKDGTVLEADIVIEGVGVAPATEYLKDNAAVQLEKDGSLLTNESFEVKGLKDVFAIGDIATYPYHGPGGNGTPVRIEHWNVAQNAGRSVANTINNPGSRPKPFIPVFWSALGSQLRYCGNTVGGYDDVVITGDTKAPAFVAYYTQGEEVVAVSSMGKDPYMTQAAELMRRGKMPKKSELQKGVDILEIGVPSEIKM</sequence>
<evidence type="ECO:0000256" key="6">
    <source>
        <dbReference type="ARBA" id="ARBA00022827"/>
    </source>
</evidence>
<dbReference type="InterPro" id="IPR017941">
    <property type="entry name" value="Rieske_2Fe-2S"/>
</dbReference>
<keyword evidence="3" id="KW-0285">Flavoprotein</keyword>
<dbReference type="Gene3D" id="3.50.50.60">
    <property type="entry name" value="FAD/NAD(P)-binding domain"/>
    <property type="match status" value="2"/>
</dbReference>
<dbReference type="GO" id="GO:0016651">
    <property type="term" value="F:oxidoreductase activity, acting on NAD(P)H"/>
    <property type="evidence" value="ECO:0007669"/>
    <property type="project" value="TreeGrafter"/>
</dbReference>
<gene>
    <name evidence="11" type="ORF">GRF29_164g1084602</name>
</gene>
<keyword evidence="5" id="KW-0479">Metal-binding</keyword>
<dbReference type="CDD" id="cd03478">
    <property type="entry name" value="Rieske_AIFL_N"/>
    <property type="match status" value="1"/>
</dbReference>
<proteinExistence type="inferred from homology"/>
<dbReference type="PRINTS" id="PR00411">
    <property type="entry name" value="PNDRDTASEI"/>
</dbReference>
<dbReference type="EMBL" id="WVTA01000015">
    <property type="protein sequence ID" value="KAK3201924.1"/>
    <property type="molecule type" value="Genomic_DNA"/>
</dbReference>
<evidence type="ECO:0000313" key="11">
    <source>
        <dbReference type="EMBL" id="KAK3201924.1"/>
    </source>
</evidence>